<dbReference type="EMBL" id="JAXAFJ010000007">
    <property type="protein sequence ID" value="MDX6806747.1"/>
    <property type="molecule type" value="Genomic_DNA"/>
</dbReference>
<evidence type="ECO:0000256" key="3">
    <source>
        <dbReference type="ARBA" id="ARBA00023163"/>
    </source>
</evidence>
<dbReference type="SUPFAM" id="SSF48008">
    <property type="entry name" value="GntR ligand-binding domain-like"/>
    <property type="match status" value="1"/>
</dbReference>
<dbReference type="SMART" id="SM00895">
    <property type="entry name" value="FCD"/>
    <property type="match status" value="1"/>
</dbReference>
<dbReference type="SUPFAM" id="SSF46785">
    <property type="entry name" value="Winged helix' DNA-binding domain"/>
    <property type="match status" value="1"/>
</dbReference>
<comment type="caution">
    <text evidence="5">The sequence shown here is derived from an EMBL/GenBank/DDBJ whole genome shotgun (WGS) entry which is preliminary data.</text>
</comment>
<dbReference type="PRINTS" id="PR00035">
    <property type="entry name" value="HTHGNTR"/>
</dbReference>
<dbReference type="SMART" id="SM00345">
    <property type="entry name" value="HTH_GNTR"/>
    <property type="match status" value="1"/>
</dbReference>
<evidence type="ECO:0000313" key="6">
    <source>
        <dbReference type="Proteomes" id="UP001274321"/>
    </source>
</evidence>
<sequence>MTAKPKQTATDRVRTTLADEIVRGIIGPGSVLDEASLAERFSVSRTPVREAIRQLEAIGFAAAKPHCSAVVPRFTPDKLTEMFVVMAEMEALCASYAAQQSVPIWRDKLQIVHDDCCEAARGGDIDVYYAANIRFHETIYEISGNGFLAEVTRNVRHRLAPFRKAQFRSFGRLALSVEEHEKVVIAILGNDPSSAATTMRDHMLEVRHSVGDVSPSLA</sequence>
<evidence type="ECO:0000259" key="4">
    <source>
        <dbReference type="PROSITE" id="PS50949"/>
    </source>
</evidence>
<dbReference type="Gene3D" id="1.20.120.530">
    <property type="entry name" value="GntR ligand-binding domain-like"/>
    <property type="match status" value="1"/>
</dbReference>
<dbReference type="PROSITE" id="PS50949">
    <property type="entry name" value="HTH_GNTR"/>
    <property type="match status" value="1"/>
</dbReference>
<gene>
    <name evidence="5" type="ORF">SCD90_11795</name>
</gene>
<dbReference type="PANTHER" id="PTHR43537:SF49">
    <property type="entry name" value="TRANSCRIPTIONAL REGULATORY PROTEIN"/>
    <property type="match status" value="1"/>
</dbReference>
<dbReference type="InterPro" id="IPR008920">
    <property type="entry name" value="TF_FadR/GntR_C"/>
</dbReference>
<dbReference type="InterPro" id="IPR000524">
    <property type="entry name" value="Tscrpt_reg_HTH_GntR"/>
</dbReference>
<dbReference type="Pfam" id="PF07729">
    <property type="entry name" value="FCD"/>
    <property type="match status" value="1"/>
</dbReference>
<dbReference type="InterPro" id="IPR036390">
    <property type="entry name" value="WH_DNA-bd_sf"/>
</dbReference>
<organism evidence="5 6">
    <name type="scientific">Terrihabitans rhizophilus</name>
    <dbReference type="NCBI Taxonomy" id="3092662"/>
    <lineage>
        <taxon>Bacteria</taxon>
        <taxon>Pseudomonadati</taxon>
        <taxon>Pseudomonadota</taxon>
        <taxon>Alphaproteobacteria</taxon>
        <taxon>Hyphomicrobiales</taxon>
        <taxon>Terrihabitans</taxon>
    </lineage>
</organism>
<keyword evidence="1" id="KW-0805">Transcription regulation</keyword>
<accession>A0ABU4RPJ8</accession>
<evidence type="ECO:0000313" key="5">
    <source>
        <dbReference type="EMBL" id="MDX6806747.1"/>
    </source>
</evidence>
<proteinExistence type="predicted"/>
<dbReference type="RefSeq" id="WP_319844874.1">
    <property type="nucleotide sequence ID" value="NZ_JAXAFJ010000007.1"/>
</dbReference>
<dbReference type="InterPro" id="IPR011711">
    <property type="entry name" value="GntR_C"/>
</dbReference>
<dbReference type="PANTHER" id="PTHR43537">
    <property type="entry name" value="TRANSCRIPTIONAL REGULATOR, GNTR FAMILY"/>
    <property type="match status" value="1"/>
</dbReference>
<dbReference type="Proteomes" id="UP001274321">
    <property type="component" value="Unassembled WGS sequence"/>
</dbReference>
<evidence type="ECO:0000256" key="1">
    <source>
        <dbReference type="ARBA" id="ARBA00023015"/>
    </source>
</evidence>
<dbReference type="Gene3D" id="1.10.10.10">
    <property type="entry name" value="Winged helix-like DNA-binding domain superfamily/Winged helix DNA-binding domain"/>
    <property type="match status" value="1"/>
</dbReference>
<dbReference type="InterPro" id="IPR036388">
    <property type="entry name" value="WH-like_DNA-bd_sf"/>
</dbReference>
<feature type="domain" description="HTH gntR-type" evidence="4">
    <location>
        <begin position="7"/>
        <end position="74"/>
    </location>
</feature>
<keyword evidence="3" id="KW-0804">Transcription</keyword>
<evidence type="ECO:0000256" key="2">
    <source>
        <dbReference type="ARBA" id="ARBA00023125"/>
    </source>
</evidence>
<keyword evidence="2" id="KW-0238">DNA-binding</keyword>
<dbReference type="Pfam" id="PF00392">
    <property type="entry name" value="GntR"/>
    <property type="match status" value="1"/>
</dbReference>
<reference evidence="5 6" key="1">
    <citation type="submission" date="2023-11" db="EMBL/GenBank/DDBJ databases">
        <authorList>
            <person name="Bao R."/>
        </authorList>
    </citation>
    <scope>NUCLEOTIDE SEQUENCE [LARGE SCALE GENOMIC DNA]</scope>
    <source>
        <strain evidence="5 6">PJ23</strain>
    </source>
</reference>
<protein>
    <submittedName>
        <fullName evidence="5">GntR family transcriptional regulator</fullName>
    </submittedName>
</protein>
<keyword evidence="6" id="KW-1185">Reference proteome</keyword>
<name>A0ABU4RPJ8_9HYPH</name>